<dbReference type="AlphaFoldDB" id="A0AAV6ZE67"/>
<dbReference type="InterPro" id="IPR036179">
    <property type="entry name" value="Ig-like_dom_sf"/>
</dbReference>
<comment type="caution">
    <text evidence="1">The sequence shown here is derived from an EMBL/GenBank/DDBJ whole genome shotgun (WGS) entry which is preliminary data.</text>
</comment>
<dbReference type="SUPFAM" id="SSF48726">
    <property type="entry name" value="Immunoglobulin"/>
    <property type="match status" value="1"/>
</dbReference>
<proteinExistence type="predicted"/>
<dbReference type="EMBL" id="WNYA01002527">
    <property type="protein sequence ID" value="KAG8544153.1"/>
    <property type="molecule type" value="Genomic_DNA"/>
</dbReference>
<dbReference type="Gene3D" id="2.60.40.10">
    <property type="entry name" value="Immunoglobulins"/>
    <property type="match status" value="1"/>
</dbReference>
<protein>
    <recommendedName>
        <fullName evidence="3">Ig-like domain-containing protein</fullName>
    </recommendedName>
</protein>
<keyword evidence="2" id="KW-1185">Reference proteome</keyword>
<dbReference type="InterPro" id="IPR013783">
    <property type="entry name" value="Ig-like_fold"/>
</dbReference>
<accession>A0AAV6ZE67</accession>
<feature type="non-terminal residue" evidence="1">
    <location>
        <position position="72"/>
    </location>
</feature>
<name>A0AAV6ZE67_ENGPU</name>
<organism evidence="1 2">
    <name type="scientific">Engystomops pustulosus</name>
    <name type="common">Tungara frog</name>
    <name type="synonym">Physalaemus pustulosus</name>
    <dbReference type="NCBI Taxonomy" id="76066"/>
    <lineage>
        <taxon>Eukaryota</taxon>
        <taxon>Metazoa</taxon>
        <taxon>Chordata</taxon>
        <taxon>Craniata</taxon>
        <taxon>Vertebrata</taxon>
        <taxon>Euteleostomi</taxon>
        <taxon>Amphibia</taxon>
        <taxon>Batrachia</taxon>
        <taxon>Anura</taxon>
        <taxon>Neobatrachia</taxon>
        <taxon>Hyloidea</taxon>
        <taxon>Leptodactylidae</taxon>
        <taxon>Leiuperinae</taxon>
        <taxon>Engystomops</taxon>
    </lineage>
</organism>
<gene>
    <name evidence="1" type="ORF">GDO81_023005</name>
</gene>
<evidence type="ECO:0000313" key="2">
    <source>
        <dbReference type="Proteomes" id="UP000824782"/>
    </source>
</evidence>
<evidence type="ECO:0000313" key="1">
    <source>
        <dbReference type="EMBL" id="KAG8544153.1"/>
    </source>
</evidence>
<dbReference type="Proteomes" id="UP000824782">
    <property type="component" value="Unassembled WGS sequence"/>
</dbReference>
<evidence type="ECO:0008006" key="3">
    <source>
        <dbReference type="Google" id="ProtNLM"/>
    </source>
</evidence>
<reference evidence="1" key="1">
    <citation type="thesis" date="2020" institute="ProQuest LLC" country="789 East Eisenhower Parkway, Ann Arbor, MI, USA">
        <title>Comparative Genomics and Chromosome Evolution.</title>
        <authorList>
            <person name="Mudd A.B."/>
        </authorList>
    </citation>
    <scope>NUCLEOTIDE SEQUENCE</scope>
    <source>
        <strain evidence="1">237g6f4</strain>
        <tissue evidence="1">Blood</tissue>
    </source>
</reference>
<sequence>MCSFQLQEKAKSKRSVSEFTIECEASGEQKPTITWTDEGRPISREEKENITGDVITVTSTRRHARSTFPKDT</sequence>